<dbReference type="EC" id="3.2.1.14" evidence="3"/>
<comment type="catalytic activity">
    <reaction evidence="1">
        <text>Random endo-hydrolysis of N-acetyl-beta-D-glucosaminide (1-&gt;4)-beta-linkages in chitin and chitodextrins.</text>
        <dbReference type="EC" id="3.2.1.14"/>
    </reaction>
</comment>
<feature type="region of interest" description="Disordered" evidence="13">
    <location>
        <begin position="384"/>
        <end position="448"/>
    </location>
</feature>
<keyword evidence="7" id="KW-0146">Chitin degradation</keyword>
<dbReference type="AlphaFoldDB" id="A0ABD1F7B8"/>
<keyword evidence="4" id="KW-0147">Chitin-binding</keyword>
<dbReference type="PANTHER" id="PTHR11177">
    <property type="entry name" value="CHITINASE"/>
    <property type="match status" value="1"/>
</dbReference>
<dbReference type="PROSITE" id="PS51910">
    <property type="entry name" value="GH18_2"/>
    <property type="match status" value="1"/>
</dbReference>
<evidence type="ECO:0000313" key="17">
    <source>
        <dbReference type="EMBL" id="KAL1512585.1"/>
    </source>
</evidence>
<name>A0ABD1F7B8_HYPHA</name>
<keyword evidence="5 14" id="KW-0732">Signal</keyword>
<keyword evidence="18" id="KW-1185">Reference proteome</keyword>
<dbReference type="GO" id="GO:0008843">
    <property type="term" value="F:endochitinase activity"/>
    <property type="evidence" value="ECO:0007669"/>
    <property type="project" value="UniProtKB-EC"/>
</dbReference>
<evidence type="ECO:0000256" key="12">
    <source>
        <dbReference type="RuleBase" id="RU000489"/>
    </source>
</evidence>
<dbReference type="SUPFAM" id="SSF57625">
    <property type="entry name" value="Invertebrate chitin-binding proteins"/>
    <property type="match status" value="1"/>
</dbReference>
<feature type="domain" description="Chitin-binding type-2" evidence="15">
    <location>
        <begin position="451"/>
        <end position="509"/>
    </location>
</feature>
<dbReference type="Gene3D" id="2.170.140.10">
    <property type="entry name" value="Chitin binding domain"/>
    <property type="match status" value="1"/>
</dbReference>
<dbReference type="EMBL" id="JBDJPC010000002">
    <property type="protein sequence ID" value="KAL1512585.1"/>
    <property type="molecule type" value="Genomic_DNA"/>
</dbReference>
<dbReference type="PROSITE" id="PS50940">
    <property type="entry name" value="CHIT_BIND_II"/>
    <property type="match status" value="1"/>
</dbReference>
<evidence type="ECO:0000256" key="1">
    <source>
        <dbReference type="ARBA" id="ARBA00000822"/>
    </source>
</evidence>
<dbReference type="GO" id="GO:0008061">
    <property type="term" value="F:chitin binding"/>
    <property type="evidence" value="ECO:0007669"/>
    <property type="project" value="UniProtKB-KW"/>
</dbReference>
<dbReference type="SUPFAM" id="SSF51445">
    <property type="entry name" value="(Trans)glycosidases"/>
    <property type="match status" value="1"/>
</dbReference>
<dbReference type="CDD" id="cd02872">
    <property type="entry name" value="GH18_chitolectin_chitotriosidase"/>
    <property type="match status" value="1"/>
</dbReference>
<dbReference type="InterPro" id="IPR029070">
    <property type="entry name" value="Chitinase_insertion_sf"/>
</dbReference>
<dbReference type="InterPro" id="IPR036508">
    <property type="entry name" value="Chitin-bd_dom_sf"/>
</dbReference>
<sequence>MKKIYFPIVFSLILIFDKTAAVVICYHGTWSHYRSGNGNFPISLTPTDLCTHYIYAFAGLDASTNQVVSLDSWLDFNLNGFQNAIALKQSNKDLKVLLAVGGYSQGSARFSNMAAHQSTRATFIQSALTFVQTHGFDGLDLDWEYPARRDGQAQDKENFALLVKELYEVFNPLGLILTSAVSAVHVDVSYDVPTLSQYLDYINLMLYDFHGFWDTHAYHNAPLYSTSKLAGTSSAGFSVNASVHQWIEAGASPSKLALGIPLYGRTAILSSASNTSPGAPTTSQGAHAGPYTGTVGFWGYNEIVEQFQNGDWTLEWDDEQEVPYAYKGTTWLTYDNGRSIGQKVEFANDLGLGGIMVWSIETDDAYGVSDIRFPLLKAIQNALDTSRPNSSTTSSVSSTTSSTAPVTSETTSSSQKTSTTTAAETTTTTTTPTSTTTQGKPSSDSRRIKDANSCVTEGFFGSSVDCSIYFYCQSVDNGHVGYSFMCSQGLVYDTTFGICNYPALVDCSN</sequence>
<dbReference type="GO" id="GO:0006032">
    <property type="term" value="P:chitin catabolic process"/>
    <property type="evidence" value="ECO:0007669"/>
    <property type="project" value="UniProtKB-KW"/>
</dbReference>
<dbReference type="Gene3D" id="3.20.20.80">
    <property type="entry name" value="Glycosidases"/>
    <property type="match status" value="1"/>
</dbReference>
<comment type="similarity">
    <text evidence="2">Belongs to the glycosyl hydrolase 18 family. Chitinase class II subfamily.</text>
</comment>
<keyword evidence="6 12" id="KW-0378">Hydrolase</keyword>
<dbReference type="InterPro" id="IPR001223">
    <property type="entry name" value="Glyco_hydro18_cat"/>
</dbReference>
<dbReference type="SMART" id="SM00636">
    <property type="entry name" value="Glyco_18"/>
    <property type="match status" value="1"/>
</dbReference>
<comment type="caution">
    <text evidence="17">The sequence shown here is derived from an EMBL/GenBank/DDBJ whole genome shotgun (WGS) entry which is preliminary data.</text>
</comment>
<feature type="chain" id="PRO_5044854221" description="chitinase" evidence="14">
    <location>
        <begin position="22"/>
        <end position="509"/>
    </location>
</feature>
<keyword evidence="11" id="KW-0624">Polysaccharide degradation</keyword>
<accession>A0ABD1F7B8</accession>
<evidence type="ECO:0000256" key="4">
    <source>
        <dbReference type="ARBA" id="ARBA00022669"/>
    </source>
</evidence>
<evidence type="ECO:0000256" key="9">
    <source>
        <dbReference type="ARBA" id="ARBA00023277"/>
    </source>
</evidence>
<evidence type="ECO:0000256" key="10">
    <source>
        <dbReference type="ARBA" id="ARBA00023295"/>
    </source>
</evidence>
<evidence type="ECO:0000256" key="5">
    <source>
        <dbReference type="ARBA" id="ARBA00022729"/>
    </source>
</evidence>
<dbReference type="Pfam" id="PF00704">
    <property type="entry name" value="Glyco_hydro_18"/>
    <property type="match status" value="1"/>
</dbReference>
<feature type="compositionally biased region" description="Low complexity" evidence="13">
    <location>
        <begin position="385"/>
        <end position="442"/>
    </location>
</feature>
<dbReference type="Proteomes" id="UP001566132">
    <property type="component" value="Unassembled WGS sequence"/>
</dbReference>
<dbReference type="InterPro" id="IPR017853">
    <property type="entry name" value="GH"/>
</dbReference>
<evidence type="ECO:0000256" key="8">
    <source>
        <dbReference type="ARBA" id="ARBA00023157"/>
    </source>
</evidence>
<dbReference type="Pfam" id="PF01607">
    <property type="entry name" value="CBM_14"/>
    <property type="match status" value="1"/>
</dbReference>
<gene>
    <name evidence="17" type="ORF">ABEB36_002154</name>
</gene>
<evidence type="ECO:0000256" key="14">
    <source>
        <dbReference type="SAM" id="SignalP"/>
    </source>
</evidence>
<keyword evidence="10 12" id="KW-0326">Glycosidase</keyword>
<dbReference type="GO" id="GO:0000272">
    <property type="term" value="P:polysaccharide catabolic process"/>
    <property type="evidence" value="ECO:0007669"/>
    <property type="project" value="UniProtKB-KW"/>
</dbReference>
<evidence type="ECO:0000256" key="7">
    <source>
        <dbReference type="ARBA" id="ARBA00023024"/>
    </source>
</evidence>
<dbReference type="PANTHER" id="PTHR11177:SF360">
    <property type="entry name" value="CHITINASE 4-RELATED"/>
    <property type="match status" value="1"/>
</dbReference>
<dbReference type="PROSITE" id="PS01095">
    <property type="entry name" value="GH18_1"/>
    <property type="match status" value="1"/>
</dbReference>
<feature type="domain" description="GH18" evidence="16">
    <location>
        <begin position="21"/>
        <end position="386"/>
    </location>
</feature>
<dbReference type="InterPro" id="IPR001579">
    <property type="entry name" value="Glyco_hydro_18_chit_AS"/>
</dbReference>
<evidence type="ECO:0000259" key="15">
    <source>
        <dbReference type="PROSITE" id="PS50940"/>
    </source>
</evidence>
<proteinExistence type="inferred from homology"/>
<dbReference type="InterPro" id="IPR011583">
    <property type="entry name" value="Chitinase_II/V-like_cat"/>
</dbReference>
<evidence type="ECO:0000256" key="3">
    <source>
        <dbReference type="ARBA" id="ARBA00012729"/>
    </source>
</evidence>
<dbReference type="SUPFAM" id="SSF54556">
    <property type="entry name" value="Chitinase insertion domain"/>
    <property type="match status" value="1"/>
</dbReference>
<keyword evidence="8" id="KW-1015">Disulfide bond</keyword>
<organism evidence="17 18">
    <name type="scientific">Hypothenemus hampei</name>
    <name type="common">Coffee berry borer</name>
    <dbReference type="NCBI Taxonomy" id="57062"/>
    <lineage>
        <taxon>Eukaryota</taxon>
        <taxon>Metazoa</taxon>
        <taxon>Ecdysozoa</taxon>
        <taxon>Arthropoda</taxon>
        <taxon>Hexapoda</taxon>
        <taxon>Insecta</taxon>
        <taxon>Pterygota</taxon>
        <taxon>Neoptera</taxon>
        <taxon>Endopterygota</taxon>
        <taxon>Coleoptera</taxon>
        <taxon>Polyphaga</taxon>
        <taxon>Cucujiformia</taxon>
        <taxon>Curculionidae</taxon>
        <taxon>Scolytinae</taxon>
        <taxon>Hypothenemus</taxon>
    </lineage>
</organism>
<dbReference type="FunFam" id="3.10.50.10:FF:000004">
    <property type="entry name" value="Chitinase 5"/>
    <property type="match status" value="1"/>
</dbReference>
<keyword evidence="9" id="KW-0119">Carbohydrate metabolism</keyword>
<evidence type="ECO:0000259" key="16">
    <source>
        <dbReference type="PROSITE" id="PS51910"/>
    </source>
</evidence>
<dbReference type="Gene3D" id="3.10.50.10">
    <property type="match status" value="1"/>
</dbReference>
<reference evidence="17 18" key="1">
    <citation type="submission" date="2024-05" db="EMBL/GenBank/DDBJ databases">
        <title>Genetic variation in Jamaican populations of the coffee berry borer (Hypothenemus hampei).</title>
        <authorList>
            <person name="Errbii M."/>
            <person name="Myrie A."/>
        </authorList>
    </citation>
    <scope>NUCLEOTIDE SEQUENCE [LARGE SCALE GENOMIC DNA]</scope>
    <source>
        <strain evidence="17">JA-Hopewell-2020-01-JO</strain>
        <tissue evidence="17">Whole body</tissue>
    </source>
</reference>
<dbReference type="InterPro" id="IPR002557">
    <property type="entry name" value="Chitin-bd_dom"/>
</dbReference>
<dbReference type="SMART" id="SM00494">
    <property type="entry name" value="ChtBD2"/>
    <property type="match status" value="1"/>
</dbReference>
<evidence type="ECO:0000256" key="11">
    <source>
        <dbReference type="ARBA" id="ARBA00023326"/>
    </source>
</evidence>
<evidence type="ECO:0000256" key="13">
    <source>
        <dbReference type="SAM" id="MobiDB-lite"/>
    </source>
</evidence>
<dbReference type="InterPro" id="IPR050314">
    <property type="entry name" value="Glycosyl_Hydrlase_18"/>
</dbReference>
<evidence type="ECO:0000256" key="6">
    <source>
        <dbReference type="ARBA" id="ARBA00022801"/>
    </source>
</evidence>
<protein>
    <recommendedName>
        <fullName evidence="3">chitinase</fullName>
        <ecNumber evidence="3">3.2.1.14</ecNumber>
    </recommendedName>
</protein>
<evidence type="ECO:0000256" key="2">
    <source>
        <dbReference type="ARBA" id="ARBA00009121"/>
    </source>
</evidence>
<evidence type="ECO:0000313" key="18">
    <source>
        <dbReference type="Proteomes" id="UP001566132"/>
    </source>
</evidence>
<feature type="signal peptide" evidence="14">
    <location>
        <begin position="1"/>
        <end position="21"/>
    </location>
</feature>